<dbReference type="InParanoid" id="Q7RQV0"/>
<dbReference type="Proteomes" id="UP000008553">
    <property type="component" value="Unassembled WGS sequence"/>
</dbReference>
<name>Q7RQV0_PLAYO</name>
<proteinExistence type="predicted"/>
<dbReference type="PaxDb" id="73239-Q7RQV0"/>
<dbReference type="EMBL" id="AABL01000267">
    <property type="protein sequence ID" value="EAA19752.1"/>
    <property type="molecule type" value="Genomic_DNA"/>
</dbReference>
<protein>
    <submittedName>
        <fullName evidence="1">Uncharacterized protein</fullName>
    </submittedName>
</protein>
<organism evidence="1 2">
    <name type="scientific">Plasmodium yoelii yoelii</name>
    <dbReference type="NCBI Taxonomy" id="73239"/>
    <lineage>
        <taxon>Eukaryota</taxon>
        <taxon>Sar</taxon>
        <taxon>Alveolata</taxon>
        <taxon>Apicomplexa</taxon>
        <taxon>Aconoidasida</taxon>
        <taxon>Haemosporida</taxon>
        <taxon>Plasmodiidae</taxon>
        <taxon>Plasmodium</taxon>
        <taxon>Plasmodium (Vinckeia)</taxon>
    </lineage>
</organism>
<keyword evidence="2" id="KW-1185">Reference proteome</keyword>
<gene>
    <name evidence="1" type="ORF">PY00990</name>
</gene>
<reference evidence="1 2" key="1">
    <citation type="journal article" date="2002" name="Nature">
        <title>Genome sequence and comparative analysis of the model rodent malaria parasite Plasmodium yoelii yoelii.</title>
        <authorList>
            <person name="Carlton J.M."/>
            <person name="Angiuoli S.V."/>
            <person name="Suh B.B."/>
            <person name="Kooij T.W."/>
            <person name="Pertea M."/>
            <person name="Silva J.C."/>
            <person name="Ermolaeva M.D."/>
            <person name="Allen J.E."/>
            <person name="Selengut J.D."/>
            <person name="Koo H.L."/>
            <person name="Peterson J.D."/>
            <person name="Pop M."/>
            <person name="Kosack D.S."/>
            <person name="Shumway M.F."/>
            <person name="Bidwell S.L."/>
            <person name="Shallom S.J."/>
            <person name="van Aken S.E."/>
            <person name="Riedmuller S.B."/>
            <person name="Feldblyum T.V."/>
            <person name="Cho J.K."/>
            <person name="Quackenbush J."/>
            <person name="Sedegah M."/>
            <person name="Shoaibi A."/>
            <person name="Cummings L.M."/>
            <person name="Florens L."/>
            <person name="Yates J.R."/>
            <person name="Raine J.D."/>
            <person name="Sinden R.E."/>
            <person name="Harris M.A."/>
            <person name="Cunningham D.A."/>
            <person name="Preiser P.R."/>
            <person name="Bergman L.W."/>
            <person name="Vaidya A.B."/>
            <person name="van Lin L.H."/>
            <person name="Janse C.J."/>
            <person name="Waters A.P."/>
            <person name="Smith H.O."/>
            <person name="White O.R."/>
            <person name="Salzberg S.L."/>
            <person name="Venter J.C."/>
            <person name="Fraser C.M."/>
            <person name="Hoffman S.L."/>
            <person name="Gardner M.J."/>
            <person name="Carucci D.J."/>
        </authorList>
    </citation>
    <scope>NUCLEOTIDE SEQUENCE [LARGE SCALE GENOMIC DNA]</scope>
    <source>
        <strain evidence="1 2">17XNL</strain>
    </source>
</reference>
<sequence>MHKMPFIDNVVLSTPDRYPMHLYFMNIYYLSSV</sequence>
<accession>Q7RQV0</accession>
<evidence type="ECO:0000313" key="2">
    <source>
        <dbReference type="Proteomes" id="UP000008553"/>
    </source>
</evidence>
<comment type="caution">
    <text evidence="1">The sequence shown here is derived from an EMBL/GenBank/DDBJ whole genome shotgun (WGS) entry which is preliminary data.</text>
</comment>
<dbReference type="AlphaFoldDB" id="Q7RQV0"/>
<evidence type="ECO:0000313" key="1">
    <source>
        <dbReference type="EMBL" id="EAA19752.1"/>
    </source>
</evidence>